<organism evidence="2 3">
    <name type="scientific">Achromobacter deleyi</name>
    <dbReference type="NCBI Taxonomy" id="1353891"/>
    <lineage>
        <taxon>Bacteria</taxon>
        <taxon>Pseudomonadati</taxon>
        <taxon>Pseudomonadota</taxon>
        <taxon>Betaproteobacteria</taxon>
        <taxon>Burkholderiales</taxon>
        <taxon>Alcaligenaceae</taxon>
        <taxon>Achromobacter</taxon>
    </lineage>
</organism>
<sequence>MQILRKTALFLALATGVSGAALAQPVASAGAPATALTSPYGQSLTRAEVLADLALWKRAGVDRFWRGEATPDIYSPEYKAAFSEYVRLRTGPDYQAEVQRQTDARR</sequence>
<feature type="chain" id="PRO_5028819517" description="DUF4148 domain-containing protein" evidence="1">
    <location>
        <begin position="24"/>
        <end position="106"/>
    </location>
</feature>
<name>A0A6S7AN82_9BURK</name>
<dbReference type="Pfam" id="PF13663">
    <property type="entry name" value="DUF4148"/>
    <property type="match status" value="1"/>
</dbReference>
<feature type="signal peptide" evidence="1">
    <location>
        <begin position="1"/>
        <end position="23"/>
    </location>
</feature>
<proteinExistence type="predicted"/>
<dbReference type="InterPro" id="IPR025421">
    <property type="entry name" value="DUF4148"/>
</dbReference>
<protein>
    <recommendedName>
        <fullName evidence="4">DUF4148 domain-containing protein</fullName>
    </recommendedName>
</protein>
<dbReference type="AlphaFoldDB" id="A0A6S7AN82"/>
<keyword evidence="1" id="KW-0732">Signal</keyword>
<evidence type="ECO:0008006" key="4">
    <source>
        <dbReference type="Google" id="ProtNLM"/>
    </source>
</evidence>
<reference evidence="2 3" key="1">
    <citation type="submission" date="2020-04" db="EMBL/GenBank/DDBJ databases">
        <authorList>
            <person name="De Canck E."/>
        </authorList>
    </citation>
    <scope>NUCLEOTIDE SEQUENCE [LARGE SCALE GENOMIC DNA]</scope>
    <source>
        <strain evidence="2 3">LMG 3458</strain>
    </source>
</reference>
<dbReference type="EMBL" id="CADIJO010000027">
    <property type="protein sequence ID" value="CAB3736133.1"/>
    <property type="molecule type" value="Genomic_DNA"/>
</dbReference>
<evidence type="ECO:0000256" key="1">
    <source>
        <dbReference type="SAM" id="SignalP"/>
    </source>
</evidence>
<gene>
    <name evidence="2" type="ORF">LMG3458_05300</name>
</gene>
<evidence type="ECO:0000313" key="3">
    <source>
        <dbReference type="Proteomes" id="UP000494111"/>
    </source>
</evidence>
<dbReference type="RefSeq" id="WP_025136365.1">
    <property type="nucleotide sequence ID" value="NZ_CADIJO010000027.1"/>
</dbReference>
<dbReference type="Proteomes" id="UP000494111">
    <property type="component" value="Unassembled WGS sequence"/>
</dbReference>
<accession>A0A6S7AN82</accession>
<evidence type="ECO:0000313" key="2">
    <source>
        <dbReference type="EMBL" id="CAB3736133.1"/>
    </source>
</evidence>